<keyword evidence="2" id="KW-1185">Reference proteome</keyword>
<dbReference type="GO" id="GO:0032259">
    <property type="term" value="P:methylation"/>
    <property type="evidence" value="ECO:0007669"/>
    <property type="project" value="UniProtKB-KW"/>
</dbReference>
<name>A0A2P6RK17_ROSCH</name>
<evidence type="ECO:0000313" key="1">
    <source>
        <dbReference type="EMBL" id="PRQ46779.1"/>
    </source>
</evidence>
<accession>A0A2P6RK17</accession>
<comment type="caution">
    <text evidence="1">The sequence shown here is derived from an EMBL/GenBank/DDBJ whole genome shotgun (WGS) entry which is preliminary data.</text>
</comment>
<dbReference type="GO" id="GO:0008168">
    <property type="term" value="F:methyltransferase activity"/>
    <property type="evidence" value="ECO:0007669"/>
    <property type="project" value="UniProtKB-KW"/>
</dbReference>
<sequence length="59" mass="6966">MQKTIEVGVFTGYSLLLTVRKIPSHIFYNTMLDEFSHSYCMLSQFLMMARFVSLYIYIS</sequence>
<dbReference type="Proteomes" id="UP000238479">
    <property type="component" value="Chromosome 2"/>
</dbReference>
<gene>
    <name evidence="1" type="ORF">RchiOBHm_Chr2g0092701</name>
</gene>
<reference evidence="1 2" key="1">
    <citation type="journal article" date="2018" name="Nat. Genet.">
        <title>The Rosa genome provides new insights in the design of modern roses.</title>
        <authorList>
            <person name="Bendahmane M."/>
        </authorList>
    </citation>
    <scope>NUCLEOTIDE SEQUENCE [LARGE SCALE GENOMIC DNA]</scope>
    <source>
        <strain evidence="2">cv. Old Blush</strain>
    </source>
</reference>
<evidence type="ECO:0000313" key="2">
    <source>
        <dbReference type="Proteomes" id="UP000238479"/>
    </source>
</evidence>
<protein>
    <submittedName>
        <fullName evidence="1">Putative O-methyltransferase, family 3, S-adenosyl-L-methionine-dependent methyltransferase</fullName>
    </submittedName>
</protein>
<keyword evidence="1" id="KW-0489">Methyltransferase</keyword>
<dbReference type="AlphaFoldDB" id="A0A2P6RK17"/>
<organism evidence="1 2">
    <name type="scientific">Rosa chinensis</name>
    <name type="common">China rose</name>
    <dbReference type="NCBI Taxonomy" id="74649"/>
    <lineage>
        <taxon>Eukaryota</taxon>
        <taxon>Viridiplantae</taxon>
        <taxon>Streptophyta</taxon>
        <taxon>Embryophyta</taxon>
        <taxon>Tracheophyta</taxon>
        <taxon>Spermatophyta</taxon>
        <taxon>Magnoliopsida</taxon>
        <taxon>eudicotyledons</taxon>
        <taxon>Gunneridae</taxon>
        <taxon>Pentapetalae</taxon>
        <taxon>rosids</taxon>
        <taxon>fabids</taxon>
        <taxon>Rosales</taxon>
        <taxon>Rosaceae</taxon>
        <taxon>Rosoideae</taxon>
        <taxon>Rosoideae incertae sedis</taxon>
        <taxon>Rosa</taxon>
    </lineage>
</organism>
<proteinExistence type="predicted"/>
<dbReference type="EMBL" id="PDCK01000040">
    <property type="protein sequence ID" value="PRQ46779.1"/>
    <property type="molecule type" value="Genomic_DNA"/>
</dbReference>
<dbReference type="Gramene" id="PRQ46779">
    <property type="protein sequence ID" value="PRQ46779"/>
    <property type="gene ID" value="RchiOBHm_Chr2g0092701"/>
</dbReference>
<keyword evidence="1" id="KW-0808">Transferase</keyword>